<dbReference type="Proteomes" id="UP000604825">
    <property type="component" value="Unassembled WGS sequence"/>
</dbReference>
<comment type="caution">
    <text evidence="1">The sequence shown here is derived from an EMBL/GenBank/DDBJ whole genome shotgun (WGS) entry which is preliminary data.</text>
</comment>
<name>A0A811QDY0_9POAL</name>
<reference evidence="1" key="1">
    <citation type="submission" date="2020-10" db="EMBL/GenBank/DDBJ databases">
        <authorList>
            <person name="Han B."/>
            <person name="Lu T."/>
            <person name="Zhao Q."/>
            <person name="Huang X."/>
            <person name="Zhao Y."/>
        </authorList>
    </citation>
    <scope>NUCLEOTIDE SEQUENCE</scope>
</reference>
<evidence type="ECO:0000313" key="1">
    <source>
        <dbReference type="EMBL" id="CAD6254231.1"/>
    </source>
</evidence>
<dbReference type="InterPro" id="IPR032675">
    <property type="entry name" value="LRR_dom_sf"/>
</dbReference>
<proteinExistence type="predicted"/>
<dbReference type="OrthoDB" id="1917524at2759"/>
<sequence>MRICLLARQTTFKLLAPYVPNLTYLSLNRVRSANTLVLYEGCFPHLKTLVFKRMPDVSELNISDRALPQIEGIYAVTLPKLNKVPQGIESLRSLKKLWQLHLHQDFKVQWHMNGMLEKMQYVSELHI</sequence>
<dbReference type="Gene3D" id="3.80.10.10">
    <property type="entry name" value="Ribonuclease Inhibitor"/>
    <property type="match status" value="1"/>
</dbReference>
<evidence type="ECO:0000313" key="2">
    <source>
        <dbReference type="Proteomes" id="UP000604825"/>
    </source>
</evidence>
<keyword evidence="2" id="KW-1185">Reference proteome</keyword>
<organism evidence="1 2">
    <name type="scientific">Miscanthus lutarioriparius</name>
    <dbReference type="NCBI Taxonomy" id="422564"/>
    <lineage>
        <taxon>Eukaryota</taxon>
        <taxon>Viridiplantae</taxon>
        <taxon>Streptophyta</taxon>
        <taxon>Embryophyta</taxon>
        <taxon>Tracheophyta</taxon>
        <taxon>Spermatophyta</taxon>
        <taxon>Magnoliopsida</taxon>
        <taxon>Liliopsida</taxon>
        <taxon>Poales</taxon>
        <taxon>Poaceae</taxon>
        <taxon>PACMAD clade</taxon>
        <taxon>Panicoideae</taxon>
        <taxon>Andropogonodae</taxon>
        <taxon>Andropogoneae</taxon>
        <taxon>Saccharinae</taxon>
        <taxon>Miscanthus</taxon>
    </lineage>
</organism>
<dbReference type="EMBL" id="CAJGYO010000009">
    <property type="protein sequence ID" value="CAD6254231.1"/>
    <property type="molecule type" value="Genomic_DNA"/>
</dbReference>
<protein>
    <submittedName>
        <fullName evidence="1">Uncharacterized protein</fullName>
    </submittedName>
</protein>
<accession>A0A811QDY0</accession>
<dbReference type="SUPFAM" id="SSF52047">
    <property type="entry name" value="RNI-like"/>
    <property type="match status" value="1"/>
</dbReference>
<dbReference type="AlphaFoldDB" id="A0A811QDY0"/>
<gene>
    <name evidence="1" type="ORF">NCGR_LOCUS37837</name>
</gene>